<evidence type="ECO:0000313" key="2">
    <source>
        <dbReference type="Proteomes" id="UP000887565"/>
    </source>
</evidence>
<name>A0A915J9Q0_ROMCU</name>
<feature type="region of interest" description="Disordered" evidence="1">
    <location>
        <begin position="1"/>
        <end position="64"/>
    </location>
</feature>
<dbReference type="Proteomes" id="UP000887565">
    <property type="component" value="Unplaced"/>
</dbReference>
<sequence>MSTKTAAPAKQPLPADKPYRHRSCQESHSRDDCHRKETQQAQATSRDSRQHESCDNAPQHHTQSEQTCQVHWTGFYKEAYQCGFHRSPPKLTDYISPLHRDAEIQRRMEALKNPPKDIFKALLPPPPLMNVEPAMSSATLIPPTAIVANGSNVCYDDYGNSHHVPAHSWNERFARFVPIFS</sequence>
<keyword evidence="2" id="KW-1185">Reference proteome</keyword>
<dbReference type="AlphaFoldDB" id="A0A915J9Q0"/>
<evidence type="ECO:0000313" key="3">
    <source>
        <dbReference type="WBParaSite" id="nRc.2.0.1.t23204-RA"/>
    </source>
</evidence>
<evidence type="ECO:0000256" key="1">
    <source>
        <dbReference type="SAM" id="MobiDB-lite"/>
    </source>
</evidence>
<feature type="compositionally biased region" description="Basic and acidic residues" evidence="1">
    <location>
        <begin position="23"/>
        <end position="38"/>
    </location>
</feature>
<reference evidence="3" key="1">
    <citation type="submission" date="2022-11" db="UniProtKB">
        <authorList>
            <consortium name="WormBaseParasite"/>
        </authorList>
    </citation>
    <scope>IDENTIFICATION</scope>
</reference>
<proteinExistence type="predicted"/>
<dbReference type="WBParaSite" id="nRc.2.0.1.t23204-RA">
    <property type="protein sequence ID" value="nRc.2.0.1.t23204-RA"/>
    <property type="gene ID" value="nRc.2.0.1.g23204"/>
</dbReference>
<protein>
    <submittedName>
        <fullName evidence="3">Uncharacterized protein</fullName>
    </submittedName>
</protein>
<organism evidence="2 3">
    <name type="scientific">Romanomermis culicivorax</name>
    <name type="common">Nematode worm</name>
    <dbReference type="NCBI Taxonomy" id="13658"/>
    <lineage>
        <taxon>Eukaryota</taxon>
        <taxon>Metazoa</taxon>
        <taxon>Ecdysozoa</taxon>
        <taxon>Nematoda</taxon>
        <taxon>Enoplea</taxon>
        <taxon>Dorylaimia</taxon>
        <taxon>Mermithida</taxon>
        <taxon>Mermithoidea</taxon>
        <taxon>Mermithidae</taxon>
        <taxon>Romanomermis</taxon>
    </lineage>
</organism>
<accession>A0A915J9Q0</accession>